<evidence type="ECO:0000313" key="3">
    <source>
        <dbReference type="Proteomes" id="UP001148018"/>
    </source>
</evidence>
<gene>
    <name evidence="2" type="ORF">NHX12_027428</name>
</gene>
<keyword evidence="3" id="KW-1185">Reference proteome</keyword>
<feature type="compositionally biased region" description="Low complexity" evidence="1">
    <location>
        <begin position="40"/>
        <end position="138"/>
    </location>
</feature>
<feature type="region of interest" description="Disordered" evidence="1">
    <location>
        <begin position="36"/>
        <end position="220"/>
    </location>
</feature>
<comment type="caution">
    <text evidence="2">The sequence shown here is derived from an EMBL/GenBank/DDBJ whole genome shotgun (WGS) entry which is preliminary data.</text>
</comment>
<reference evidence="2" key="1">
    <citation type="submission" date="2022-07" db="EMBL/GenBank/DDBJ databases">
        <title>Chromosome-level genome of Muraenolepis orangiensis.</title>
        <authorList>
            <person name="Kim J."/>
        </authorList>
    </citation>
    <scope>NUCLEOTIDE SEQUENCE</scope>
    <source>
        <strain evidence="2">KU_S4_2022</strain>
        <tissue evidence="2">Muscle</tissue>
    </source>
</reference>
<evidence type="ECO:0000256" key="1">
    <source>
        <dbReference type="SAM" id="MobiDB-lite"/>
    </source>
</evidence>
<feature type="compositionally biased region" description="Low complexity" evidence="1">
    <location>
        <begin position="204"/>
        <end position="214"/>
    </location>
</feature>
<sequence>MELAIQRVSPTTVRAWGSRPTSFTVIIRIWSPTWWEKEGTTTGEETGTTTGEETGTTTGEETGTTKGEETGTTTGEETGTTTGEETGTTTGEETGTTTGEETGMTTGEETGTTTGEETGTTTGEETGTTTGEETGTTTDVSMEGEEEEEEEEEREEVEEEREEVEEEREEEEEEREEGRLRGSHGRGPTILSQCSSILPPNTPPVSSTSLPSTAPREEGRFPWRPEHEHLPQHQAHVGVRKAPVDVCVCRMGTSLCGFTQMSEGKTAGMARPRPGGGCLCVTLCSCLLVISPQRTVGPWAKRSRVYSHRSPSTLCEILKGKQNPTKTQ</sequence>
<evidence type="ECO:0000313" key="2">
    <source>
        <dbReference type="EMBL" id="KAJ3605381.1"/>
    </source>
</evidence>
<organism evidence="2 3">
    <name type="scientific">Muraenolepis orangiensis</name>
    <name type="common">Patagonian moray cod</name>
    <dbReference type="NCBI Taxonomy" id="630683"/>
    <lineage>
        <taxon>Eukaryota</taxon>
        <taxon>Metazoa</taxon>
        <taxon>Chordata</taxon>
        <taxon>Craniata</taxon>
        <taxon>Vertebrata</taxon>
        <taxon>Euteleostomi</taxon>
        <taxon>Actinopterygii</taxon>
        <taxon>Neopterygii</taxon>
        <taxon>Teleostei</taxon>
        <taxon>Neoteleostei</taxon>
        <taxon>Acanthomorphata</taxon>
        <taxon>Zeiogadaria</taxon>
        <taxon>Gadariae</taxon>
        <taxon>Gadiformes</taxon>
        <taxon>Muraenolepidoidei</taxon>
        <taxon>Muraenolepididae</taxon>
        <taxon>Muraenolepis</taxon>
    </lineage>
</organism>
<dbReference type="Proteomes" id="UP001148018">
    <property type="component" value="Unassembled WGS sequence"/>
</dbReference>
<protein>
    <submittedName>
        <fullName evidence="2">Uncharacterized protein</fullName>
    </submittedName>
</protein>
<name>A0A9Q0IQE8_9TELE</name>
<dbReference type="EMBL" id="JANIIK010000043">
    <property type="protein sequence ID" value="KAJ3605381.1"/>
    <property type="molecule type" value="Genomic_DNA"/>
</dbReference>
<dbReference type="AlphaFoldDB" id="A0A9Q0IQE8"/>
<proteinExistence type="predicted"/>
<accession>A0A9Q0IQE8</accession>
<feature type="compositionally biased region" description="Acidic residues" evidence="1">
    <location>
        <begin position="142"/>
        <end position="175"/>
    </location>
</feature>